<accession>A0A2T4JH35</accession>
<evidence type="ECO:0000256" key="9">
    <source>
        <dbReference type="PIRSR" id="PIRSR639901-2"/>
    </source>
</evidence>
<dbReference type="Gene3D" id="3.40.50.11720">
    <property type="entry name" value="3-Deoxy-D-manno-octulosonic-acid transferase, N-terminal domain"/>
    <property type="match status" value="1"/>
</dbReference>
<comment type="function">
    <text evidence="1 10">Involved in lipopolysaccharide (LPS) biosynthesis. Catalyzes the transfer of 3-deoxy-D-manno-octulosonate (Kdo) residue(s) from CMP-Kdo to lipid IV(A), the tetraacyldisaccharide-1,4'-bisphosphate precursor of lipid A.</text>
</comment>
<organism evidence="12 13">
    <name type="scientific">Phaeovulum veldkampii DSM 11550</name>
    <dbReference type="NCBI Taxonomy" id="1185920"/>
    <lineage>
        <taxon>Bacteria</taxon>
        <taxon>Pseudomonadati</taxon>
        <taxon>Pseudomonadota</taxon>
        <taxon>Alphaproteobacteria</taxon>
        <taxon>Rhodobacterales</taxon>
        <taxon>Paracoccaceae</taxon>
        <taxon>Phaeovulum</taxon>
    </lineage>
</organism>
<sequence>MARAARRTALFRFCATPPSGRARCKKSFVTLAEAPTGPLLRAYLAASRALVPLAPVVLHRRLARGREDAARWREKLGEATAARPDGPLIWFHAVGLGEVLALSGLIGALAAARPDLHFLVTSTARSSAEVFAKNAPPHTQHQFLPLDAAPFIARFLDHWRPDLSVWAEQDLWPGLVVETHRRGIPLALINARMNARAYTARARARGLYRDLYARFSHISAQDEMTARHLGLLGAKGVAVTGSLKAAAAPLADAPEARAALAPLAARRPWLVASSHAEDEAVAFAAASALPERLLIVAPRLPARAAQIIAAARAAGLSVAQRSAGTLPGAETQLYLADTFGEMGLWYRLCPVALVGGSFGAVEGHNPWEPARLGCAILHGPRTANFAADYAALDAAGGGRPVADAAALAAAITAPDLPDMAARARALADRGAAALPGLCATLMGLMR</sequence>
<gene>
    <name evidence="12" type="ORF">C5F46_10985</name>
</gene>
<comment type="similarity">
    <text evidence="10">Belongs to the glycosyltransferase group 1 family.</text>
</comment>
<dbReference type="AlphaFoldDB" id="A0A2T4JH35"/>
<dbReference type="Proteomes" id="UP000241899">
    <property type="component" value="Unassembled WGS sequence"/>
</dbReference>
<dbReference type="EMBL" id="PZKF01000024">
    <property type="protein sequence ID" value="PTE17097.1"/>
    <property type="molecule type" value="Genomic_DNA"/>
</dbReference>
<evidence type="ECO:0000256" key="3">
    <source>
        <dbReference type="ARBA" id="ARBA00012621"/>
    </source>
</evidence>
<keyword evidence="5 10" id="KW-0808">Transferase</keyword>
<feature type="active site" description="Proton acceptor" evidence="8">
    <location>
        <position position="98"/>
    </location>
</feature>
<evidence type="ECO:0000259" key="11">
    <source>
        <dbReference type="Pfam" id="PF04413"/>
    </source>
</evidence>
<dbReference type="PANTHER" id="PTHR42755">
    <property type="entry name" value="3-DEOXY-MANNO-OCTULOSONATE CYTIDYLYLTRANSFERASE"/>
    <property type="match status" value="1"/>
</dbReference>
<evidence type="ECO:0000256" key="7">
    <source>
        <dbReference type="ARBA" id="ARBA00049183"/>
    </source>
</evidence>
<protein>
    <recommendedName>
        <fullName evidence="4 10">3-deoxy-D-manno-octulosonic acid transferase</fullName>
        <shortName evidence="10">Kdo transferase</shortName>
        <ecNumber evidence="3 10">2.4.99.12</ecNumber>
    </recommendedName>
    <alternativeName>
        <fullName evidence="6 10">Lipid IV(A) 3-deoxy-D-manno-octulosonic acid transferase</fullName>
    </alternativeName>
</protein>
<feature type="site" description="Transition state stabilizer" evidence="9">
    <location>
        <position position="244"/>
    </location>
</feature>
<evidence type="ECO:0000256" key="2">
    <source>
        <dbReference type="ARBA" id="ARBA00004713"/>
    </source>
</evidence>
<evidence type="ECO:0000313" key="13">
    <source>
        <dbReference type="Proteomes" id="UP000241899"/>
    </source>
</evidence>
<evidence type="ECO:0000256" key="6">
    <source>
        <dbReference type="ARBA" id="ARBA00031445"/>
    </source>
</evidence>
<keyword evidence="10" id="KW-1003">Cell membrane</keyword>
<evidence type="ECO:0000256" key="5">
    <source>
        <dbReference type="ARBA" id="ARBA00022679"/>
    </source>
</evidence>
<dbReference type="OrthoDB" id="9789797at2"/>
<evidence type="ECO:0000256" key="8">
    <source>
        <dbReference type="PIRSR" id="PIRSR639901-1"/>
    </source>
</evidence>
<keyword evidence="10" id="KW-0472">Membrane</keyword>
<dbReference type="PANTHER" id="PTHR42755:SF1">
    <property type="entry name" value="3-DEOXY-D-MANNO-OCTULOSONIC ACID TRANSFERASE, MITOCHONDRIAL-RELATED"/>
    <property type="match status" value="1"/>
</dbReference>
<dbReference type="InterPro" id="IPR039901">
    <property type="entry name" value="Kdotransferase"/>
</dbReference>
<comment type="caution">
    <text evidence="12">The sequence shown here is derived from an EMBL/GenBank/DDBJ whole genome shotgun (WGS) entry which is preliminary data.</text>
</comment>
<keyword evidence="13" id="KW-1185">Reference proteome</keyword>
<evidence type="ECO:0000256" key="10">
    <source>
        <dbReference type="RuleBase" id="RU365103"/>
    </source>
</evidence>
<dbReference type="EC" id="2.4.99.12" evidence="3 10"/>
<keyword evidence="10" id="KW-0448">Lipopolysaccharide biosynthesis</keyword>
<dbReference type="GO" id="GO:0009244">
    <property type="term" value="P:lipopolysaccharide core region biosynthetic process"/>
    <property type="evidence" value="ECO:0007669"/>
    <property type="project" value="UniProtKB-UniRule"/>
</dbReference>
<dbReference type="GO" id="GO:0043842">
    <property type="term" value="F:Kdo transferase activity"/>
    <property type="evidence" value="ECO:0007669"/>
    <property type="project" value="UniProtKB-EC"/>
</dbReference>
<feature type="domain" description="3-deoxy-D-manno-octulosonic-acid transferase N-terminal" evidence="11">
    <location>
        <begin position="71"/>
        <end position="245"/>
    </location>
</feature>
<dbReference type="Gene3D" id="3.40.50.2000">
    <property type="entry name" value="Glycogen Phosphorylase B"/>
    <property type="match status" value="1"/>
</dbReference>
<dbReference type="UniPathway" id="UPA00958"/>
<dbReference type="InterPro" id="IPR007507">
    <property type="entry name" value="Glycos_transf_N"/>
</dbReference>
<proteinExistence type="inferred from homology"/>
<evidence type="ECO:0000313" key="12">
    <source>
        <dbReference type="EMBL" id="PTE17097.1"/>
    </source>
</evidence>
<comment type="pathway">
    <text evidence="2 10">Bacterial outer membrane biogenesis; LPS core biosynthesis.</text>
</comment>
<evidence type="ECO:0000256" key="4">
    <source>
        <dbReference type="ARBA" id="ARBA00019077"/>
    </source>
</evidence>
<dbReference type="Pfam" id="PF04413">
    <property type="entry name" value="Glycos_transf_N"/>
    <property type="match status" value="1"/>
</dbReference>
<comment type="subcellular location">
    <subcellularLocation>
        <location evidence="10">Cell membrane</location>
    </subcellularLocation>
</comment>
<comment type="catalytic activity">
    <reaction evidence="7 10">
        <text>lipid IVA (E. coli) + CMP-3-deoxy-beta-D-manno-octulosonate = alpha-Kdo-(2-&gt;6)-lipid IVA (E. coli) + CMP + H(+)</text>
        <dbReference type="Rhea" id="RHEA:28066"/>
        <dbReference type="ChEBI" id="CHEBI:15378"/>
        <dbReference type="ChEBI" id="CHEBI:58603"/>
        <dbReference type="ChEBI" id="CHEBI:60364"/>
        <dbReference type="ChEBI" id="CHEBI:60377"/>
        <dbReference type="ChEBI" id="CHEBI:85987"/>
        <dbReference type="EC" id="2.4.99.12"/>
    </reaction>
</comment>
<name>A0A2T4JH35_9RHOB</name>
<dbReference type="InterPro" id="IPR038107">
    <property type="entry name" value="Glycos_transf_N_sf"/>
</dbReference>
<dbReference type="GO" id="GO:0009245">
    <property type="term" value="P:lipid A biosynthetic process"/>
    <property type="evidence" value="ECO:0007669"/>
    <property type="project" value="TreeGrafter"/>
</dbReference>
<dbReference type="GO" id="GO:0005886">
    <property type="term" value="C:plasma membrane"/>
    <property type="evidence" value="ECO:0007669"/>
    <property type="project" value="UniProtKB-SubCell"/>
</dbReference>
<evidence type="ECO:0000256" key="1">
    <source>
        <dbReference type="ARBA" id="ARBA00003394"/>
    </source>
</evidence>
<reference evidence="12 13" key="1">
    <citation type="submission" date="2018-03" db="EMBL/GenBank/DDBJ databases">
        <title>Rhodobacter veldkampii.</title>
        <authorList>
            <person name="Meyer T.E."/>
            <person name="Miller S."/>
            <person name="Lodha T."/>
            <person name="Gandham S."/>
            <person name="Chintalapati S."/>
            <person name="Chintalapati V.R."/>
        </authorList>
    </citation>
    <scope>NUCLEOTIDE SEQUENCE [LARGE SCALE GENOMIC DNA]</scope>
    <source>
        <strain evidence="12 13">DSM 11550</strain>
    </source>
</reference>
<feature type="site" description="Transition state stabilizer" evidence="9">
    <location>
        <position position="168"/>
    </location>
</feature>